<dbReference type="AlphaFoldDB" id="L1IN74"/>
<keyword evidence="4" id="KW-1185">Reference proteome</keyword>
<accession>L1IN74</accession>
<sequence>MPRMVGSRNTSTTPPGAKEEDEEENISSIIRADLSITKPPPVPPGGDKEETDVGAAAALILARGMSFGNTKALDSIYLHEYSARGEETPPPPHAGGELKGAREAKREEVEEGKSRMCPQEHADRVSAILLARGASFCHARALDSIYLKDVGG</sequence>
<dbReference type="Proteomes" id="UP000011087">
    <property type="component" value="Unassembled WGS sequence"/>
</dbReference>
<feature type="region of interest" description="Disordered" evidence="1">
    <location>
        <begin position="1"/>
        <end position="50"/>
    </location>
</feature>
<dbReference type="KEGG" id="gtt:GUITHDRAFT_145203"/>
<evidence type="ECO:0000256" key="1">
    <source>
        <dbReference type="SAM" id="MobiDB-lite"/>
    </source>
</evidence>
<dbReference type="HOGENOM" id="CLU_1725804_0_0_1"/>
<reference evidence="2 4" key="1">
    <citation type="journal article" date="2012" name="Nature">
        <title>Algal genomes reveal evolutionary mosaicism and the fate of nucleomorphs.</title>
        <authorList>
            <consortium name="DOE Joint Genome Institute"/>
            <person name="Curtis B.A."/>
            <person name="Tanifuji G."/>
            <person name="Burki F."/>
            <person name="Gruber A."/>
            <person name="Irimia M."/>
            <person name="Maruyama S."/>
            <person name="Arias M.C."/>
            <person name="Ball S.G."/>
            <person name="Gile G.H."/>
            <person name="Hirakawa Y."/>
            <person name="Hopkins J.F."/>
            <person name="Kuo A."/>
            <person name="Rensing S.A."/>
            <person name="Schmutz J."/>
            <person name="Symeonidi A."/>
            <person name="Elias M."/>
            <person name="Eveleigh R.J."/>
            <person name="Herman E.K."/>
            <person name="Klute M.J."/>
            <person name="Nakayama T."/>
            <person name="Obornik M."/>
            <person name="Reyes-Prieto A."/>
            <person name="Armbrust E.V."/>
            <person name="Aves S.J."/>
            <person name="Beiko R.G."/>
            <person name="Coutinho P."/>
            <person name="Dacks J.B."/>
            <person name="Durnford D.G."/>
            <person name="Fast N.M."/>
            <person name="Green B.R."/>
            <person name="Grisdale C.J."/>
            <person name="Hempel F."/>
            <person name="Henrissat B."/>
            <person name="Hoppner M.P."/>
            <person name="Ishida K."/>
            <person name="Kim E."/>
            <person name="Koreny L."/>
            <person name="Kroth P.G."/>
            <person name="Liu Y."/>
            <person name="Malik S.B."/>
            <person name="Maier U.G."/>
            <person name="McRose D."/>
            <person name="Mock T."/>
            <person name="Neilson J.A."/>
            <person name="Onodera N.T."/>
            <person name="Poole A.M."/>
            <person name="Pritham E.J."/>
            <person name="Richards T.A."/>
            <person name="Rocap G."/>
            <person name="Roy S.W."/>
            <person name="Sarai C."/>
            <person name="Schaack S."/>
            <person name="Shirato S."/>
            <person name="Slamovits C.H."/>
            <person name="Spencer D.F."/>
            <person name="Suzuki S."/>
            <person name="Worden A.Z."/>
            <person name="Zauner S."/>
            <person name="Barry K."/>
            <person name="Bell C."/>
            <person name="Bharti A.K."/>
            <person name="Crow J.A."/>
            <person name="Grimwood J."/>
            <person name="Kramer R."/>
            <person name="Lindquist E."/>
            <person name="Lucas S."/>
            <person name="Salamov A."/>
            <person name="McFadden G.I."/>
            <person name="Lane C.E."/>
            <person name="Keeling P.J."/>
            <person name="Gray M.W."/>
            <person name="Grigoriev I.V."/>
            <person name="Archibald J.M."/>
        </authorList>
    </citation>
    <scope>NUCLEOTIDE SEQUENCE</scope>
    <source>
        <strain evidence="2 4">CCMP2712</strain>
    </source>
</reference>
<dbReference type="GeneID" id="17293992"/>
<dbReference type="EnsemblProtists" id="EKX37250">
    <property type="protein sequence ID" value="EKX37250"/>
    <property type="gene ID" value="GUITHDRAFT_145203"/>
</dbReference>
<evidence type="ECO:0000313" key="3">
    <source>
        <dbReference type="EnsemblProtists" id="EKX37250"/>
    </source>
</evidence>
<proteinExistence type="predicted"/>
<organism evidence="2">
    <name type="scientific">Guillardia theta (strain CCMP2712)</name>
    <name type="common">Cryptophyte</name>
    <dbReference type="NCBI Taxonomy" id="905079"/>
    <lineage>
        <taxon>Eukaryota</taxon>
        <taxon>Cryptophyceae</taxon>
        <taxon>Pyrenomonadales</taxon>
        <taxon>Geminigeraceae</taxon>
        <taxon>Guillardia</taxon>
    </lineage>
</organism>
<reference evidence="4" key="2">
    <citation type="submission" date="2012-11" db="EMBL/GenBank/DDBJ databases">
        <authorList>
            <person name="Kuo A."/>
            <person name="Curtis B.A."/>
            <person name="Tanifuji G."/>
            <person name="Burki F."/>
            <person name="Gruber A."/>
            <person name="Irimia M."/>
            <person name="Maruyama S."/>
            <person name="Arias M.C."/>
            <person name="Ball S.G."/>
            <person name="Gile G.H."/>
            <person name="Hirakawa Y."/>
            <person name="Hopkins J.F."/>
            <person name="Rensing S.A."/>
            <person name="Schmutz J."/>
            <person name="Symeonidi A."/>
            <person name="Elias M."/>
            <person name="Eveleigh R.J."/>
            <person name="Herman E.K."/>
            <person name="Klute M.J."/>
            <person name="Nakayama T."/>
            <person name="Obornik M."/>
            <person name="Reyes-Prieto A."/>
            <person name="Armbrust E.V."/>
            <person name="Aves S.J."/>
            <person name="Beiko R.G."/>
            <person name="Coutinho P."/>
            <person name="Dacks J.B."/>
            <person name="Durnford D.G."/>
            <person name="Fast N.M."/>
            <person name="Green B.R."/>
            <person name="Grisdale C."/>
            <person name="Hempe F."/>
            <person name="Henrissat B."/>
            <person name="Hoppner M.P."/>
            <person name="Ishida K.-I."/>
            <person name="Kim E."/>
            <person name="Koreny L."/>
            <person name="Kroth P.G."/>
            <person name="Liu Y."/>
            <person name="Malik S.-B."/>
            <person name="Maier U.G."/>
            <person name="McRose D."/>
            <person name="Mock T."/>
            <person name="Neilson J.A."/>
            <person name="Onodera N.T."/>
            <person name="Poole A.M."/>
            <person name="Pritham E.J."/>
            <person name="Richards T.A."/>
            <person name="Rocap G."/>
            <person name="Roy S.W."/>
            <person name="Sarai C."/>
            <person name="Schaack S."/>
            <person name="Shirato S."/>
            <person name="Slamovits C.H."/>
            <person name="Spencer D.F."/>
            <person name="Suzuki S."/>
            <person name="Worden A.Z."/>
            <person name="Zauner S."/>
            <person name="Barry K."/>
            <person name="Bell C."/>
            <person name="Bharti A.K."/>
            <person name="Crow J.A."/>
            <person name="Grimwood J."/>
            <person name="Kramer R."/>
            <person name="Lindquist E."/>
            <person name="Lucas S."/>
            <person name="Salamov A."/>
            <person name="McFadden G.I."/>
            <person name="Lane C.E."/>
            <person name="Keeling P.J."/>
            <person name="Gray M.W."/>
            <person name="Grigoriev I.V."/>
            <person name="Archibald J.M."/>
        </authorList>
    </citation>
    <scope>NUCLEOTIDE SEQUENCE</scope>
    <source>
        <strain evidence="4">CCMP2712</strain>
    </source>
</reference>
<dbReference type="PaxDb" id="55529-EKX37250"/>
<name>L1IN74_GUITC</name>
<feature type="region of interest" description="Disordered" evidence="1">
    <location>
        <begin position="83"/>
        <end position="118"/>
    </location>
</feature>
<gene>
    <name evidence="2" type="ORF">GUITHDRAFT_145203</name>
</gene>
<dbReference type="EMBL" id="JH993062">
    <property type="protein sequence ID" value="EKX37250.1"/>
    <property type="molecule type" value="Genomic_DNA"/>
</dbReference>
<feature type="compositionally biased region" description="Basic and acidic residues" evidence="1">
    <location>
        <begin position="99"/>
        <end position="118"/>
    </location>
</feature>
<reference evidence="3" key="3">
    <citation type="submission" date="2015-06" db="UniProtKB">
        <authorList>
            <consortium name="EnsemblProtists"/>
        </authorList>
    </citation>
    <scope>IDENTIFICATION</scope>
</reference>
<dbReference type="RefSeq" id="XP_005824230.1">
    <property type="nucleotide sequence ID" value="XM_005824173.1"/>
</dbReference>
<evidence type="ECO:0000313" key="4">
    <source>
        <dbReference type="Proteomes" id="UP000011087"/>
    </source>
</evidence>
<evidence type="ECO:0000313" key="2">
    <source>
        <dbReference type="EMBL" id="EKX37250.1"/>
    </source>
</evidence>
<protein>
    <submittedName>
        <fullName evidence="2 3">Uncharacterized protein</fullName>
    </submittedName>
</protein>